<name>A0A8H9K4S9_VIBPH</name>
<proteinExistence type="inferred from homology"/>
<gene>
    <name evidence="3" type="ORF">I7278_25670</name>
</gene>
<dbReference type="Proteomes" id="UP000856022">
    <property type="component" value="Unassembled WGS sequence"/>
</dbReference>
<reference evidence="3" key="1">
    <citation type="journal article" date="2018" name="Genome Biol.">
        <title>SKESA: strategic k-mer extension for scrupulous assemblies.</title>
        <authorList>
            <person name="Souvorov A."/>
            <person name="Agarwala R."/>
            <person name="Lipman D.J."/>
        </authorList>
    </citation>
    <scope>NUCLEOTIDE SEQUENCE</scope>
    <source>
        <strain evidence="3">1930</strain>
    </source>
</reference>
<dbReference type="InterPro" id="IPR036165">
    <property type="entry name" value="YefM-like_sf"/>
</dbReference>
<evidence type="ECO:0000313" key="3">
    <source>
        <dbReference type="EMBL" id="HAS6680171.1"/>
    </source>
</evidence>
<feature type="region of interest" description="Disordered" evidence="2">
    <location>
        <begin position="62"/>
        <end position="81"/>
    </location>
</feature>
<evidence type="ECO:0000256" key="1">
    <source>
        <dbReference type="ARBA" id="ARBA00009981"/>
    </source>
</evidence>
<evidence type="ECO:0000256" key="2">
    <source>
        <dbReference type="SAM" id="MobiDB-lite"/>
    </source>
</evidence>
<comment type="similarity">
    <text evidence="1">Belongs to the phD/YefM antitoxin family.</text>
</comment>
<dbReference type="RefSeq" id="WP_021018379.1">
    <property type="nucleotide sequence ID" value="NZ_CP047992.1"/>
</dbReference>
<dbReference type="AlphaFoldDB" id="A0A8H9K4S9"/>
<accession>A0A8H9K4S9</accession>
<sequence length="81" mass="9266">MRTETVSFLKKHAADLPLDDAMTITQNGKPIYVVESYEERQRRDQAIALMKLVSFGREDMTAGRTTSSDKFKERLAARKSK</sequence>
<comment type="caution">
    <text evidence="3">The sequence shown here is derived from an EMBL/GenBank/DDBJ whole genome shotgun (WGS) entry which is preliminary data.</text>
</comment>
<reference evidence="3" key="2">
    <citation type="submission" date="2019-12" db="EMBL/GenBank/DDBJ databases">
        <authorList>
            <consortium name="NCBI Pathogen Detection Project"/>
        </authorList>
    </citation>
    <scope>NUCLEOTIDE SEQUENCE</scope>
    <source>
        <strain evidence="3">1930</strain>
    </source>
</reference>
<dbReference type="EMBL" id="DACQKT010000027">
    <property type="protein sequence ID" value="HAS6680171.1"/>
    <property type="molecule type" value="Genomic_DNA"/>
</dbReference>
<protein>
    <submittedName>
        <fullName evidence="3">Type II toxin-antitoxin system Phd/YefM family antitoxin</fullName>
    </submittedName>
</protein>
<organism evidence="3">
    <name type="scientific">Vibrio parahaemolyticus</name>
    <dbReference type="NCBI Taxonomy" id="670"/>
    <lineage>
        <taxon>Bacteria</taxon>
        <taxon>Pseudomonadati</taxon>
        <taxon>Pseudomonadota</taxon>
        <taxon>Gammaproteobacteria</taxon>
        <taxon>Vibrionales</taxon>
        <taxon>Vibrionaceae</taxon>
        <taxon>Vibrio</taxon>
    </lineage>
</organism>
<dbReference type="SUPFAM" id="SSF143120">
    <property type="entry name" value="YefM-like"/>
    <property type="match status" value="1"/>
</dbReference>